<sequence length="175" mass="20176">MGYYGMGFDIWEISFGLKDKGYSGNHEIQKLRNHKSGARGFEDFDRQAVNIDRITYWTVDFDSVSADVPHVTLPTCINGVGTSGVFVYSDCIPYAGIGGIENNYQLTVALHTTTIQWQIWVLKDPHYSEFGSWRKYCQVEHQIMEANKLQPHYSRPDIRLRVLDDRKFLAMHGKH</sequence>
<reference evidence="1" key="1">
    <citation type="journal article" date="2019" name="Sci. Rep.">
        <title>Draft genome of Tanacetum cinerariifolium, the natural source of mosquito coil.</title>
        <authorList>
            <person name="Yamashiro T."/>
            <person name="Shiraishi A."/>
            <person name="Satake H."/>
            <person name="Nakayama K."/>
        </authorList>
    </citation>
    <scope>NUCLEOTIDE SEQUENCE</scope>
</reference>
<comment type="caution">
    <text evidence="1">The sequence shown here is derived from an EMBL/GenBank/DDBJ whole genome shotgun (WGS) entry which is preliminary data.</text>
</comment>
<dbReference type="AlphaFoldDB" id="A0A6L2MLA3"/>
<accession>A0A6L2MLA3</accession>
<dbReference type="EMBL" id="BKCJ010006953">
    <property type="protein sequence ID" value="GEU74796.1"/>
    <property type="molecule type" value="Genomic_DNA"/>
</dbReference>
<evidence type="ECO:0000313" key="1">
    <source>
        <dbReference type="EMBL" id="GEU74796.1"/>
    </source>
</evidence>
<protein>
    <submittedName>
        <fullName evidence="1">Uncharacterized protein</fullName>
    </submittedName>
</protein>
<name>A0A6L2MLA3_TANCI</name>
<proteinExistence type="predicted"/>
<gene>
    <name evidence="1" type="ORF">Tci_046774</name>
</gene>
<organism evidence="1">
    <name type="scientific">Tanacetum cinerariifolium</name>
    <name type="common">Dalmatian daisy</name>
    <name type="synonym">Chrysanthemum cinerariifolium</name>
    <dbReference type="NCBI Taxonomy" id="118510"/>
    <lineage>
        <taxon>Eukaryota</taxon>
        <taxon>Viridiplantae</taxon>
        <taxon>Streptophyta</taxon>
        <taxon>Embryophyta</taxon>
        <taxon>Tracheophyta</taxon>
        <taxon>Spermatophyta</taxon>
        <taxon>Magnoliopsida</taxon>
        <taxon>eudicotyledons</taxon>
        <taxon>Gunneridae</taxon>
        <taxon>Pentapetalae</taxon>
        <taxon>asterids</taxon>
        <taxon>campanulids</taxon>
        <taxon>Asterales</taxon>
        <taxon>Asteraceae</taxon>
        <taxon>Asteroideae</taxon>
        <taxon>Anthemideae</taxon>
        <taxon>Anthemidinae</taxon>
        <taxon>Tanacetum</taxon>
    </lineage>
</organism>